<accession>A0A2Z4Y3W8</accession>
<organism evidence="1 2">
    <name type="scientific">Sumerlaea chitinivorans</name>
    <dbReference type="NCBI Taxonomy" id="2250252"/>
    <lineage>
        <taxon>Bacteria</taxon>
        <taxon>Candidatus Sumerlaeota</taxon>
        <taxon>Candidatus Sumerlaeia</taxon>
        <taxon>Candidatus Sumerlaeales</taxon>
        <taxon>Candidatus Sumerlaeaceae</taxon>
        <taxon>Candidatus Sumerlaea</taxon>
    </lineage>
</organism>
<protein>
    <submittedName>
        <fullName evidence="1">Uncharacterized protein</fullName>
    </submittedName>
</protein>
<evidence type="ECO:0000313" key="2">
    <source>
        <dbReference type="Proteomes" id="UP000262583"/>
    </source>
</evidence>
<evidence type="ECO:0000313" key="1">
    <source>
        <dbReference type="EMBL" id="AXA35824.1"/>
    </source>
</evidence>
<gene>
    <name evidence="1" type="ORF">BRCON_1047</name>
</gene>
<dbReference type="EMBL" id="CP030759">
    <property type="protein sequence ID" value="AXA35824.1"/>
    <property type="molecule type" value="Genomic_DNA"/>
</dbReference>
<name>A0A2Z4Y3W8_SUMC1</name>
<dbReference type="Proteomes" id="UP000262583">
    <property type="component" value="Chromosome"/>
</dbReference>
<dbReference type="KEGG" id="schv:BRCON_1047"/>
<reference evidence="1 2" key="1">
    <citation type="submission" date="2018-05" db="EMBL/GenBank/DDBJ databases">
        <title>A metagenomic window into the 2 km-deep terrestrial subsurface aquifer revealed taxonomically and functionally diverse microbial community comprising novel uncultured bacterial lineages.</title>
        <authorList>
            <person name="Kadnikov V.V."/>
            <person name="Mardanov A.V."/>
            <person name="Beletsky A.V."/>
            <person name="Banks D."/>
            <person name="Pimenov N.V."/>
            <person name="Frank Y.A."/>
            <person name="Karnachuk O.V."/>
            <person name="Ravin N.V."/>
        </authorList>
    </citation>
    <scope>NUCLEOTIDE SEQUENCE [LARGE SCALE GENOMIC DNA]</scope>
    <source>
        <strain evidence="1">BY</strain>
    </source>
</reference>
<sequence>MPHRKRIGKCRYQQMPVWPNRIKQCVNHSVWPPIHRPETLKRTVENHSIPLLNSNFCKCVRKLLPG</sequence>
<proteinExistence type="predicted"/>
<dbReference type="AlphaFoldDB" id="A0A2Z4Y3W8"/>